<dbReference type="InterPro" id="IPR017437">
    <property type="entry name" value="ATP-NAD_kinase_PpnK-typ_C"/>
</dbReference>
<dbReference type="PROSITE" id="PS51257">
    <property type="entry name" value="PROKAR_LIPOPROTEIN"/>
    <property type="match status" value="1"/>
</dbReference>
<dbReference type="Pfam" id="PF20143">
    <property type="entry name" value="NAD_kinase_C"/>
    <property type="match status" value="1"/>
</dbReference>
<proteinExistence type="predicted"/>
<dbReference type="PANTHER" id="PTHR20275:SF0">
    <property type="entry name" value="NAD KINASE"/>
    <property type="match status" value="1"/>
</dbReference>
<accession>A0A0G1N4X2</accession>
<dbReference type="EMBL" id="LCLJ01000009">
    <property type="protein sequence ID" value="KKU15372.1"/>
    <property type="molecule type" value="Genomic_DNA"/>
</dbReference>
<dbReference type="GO" id="GO:0003951">
    <property type="term" value="F:NAD+ kinase activity"/>
    <property type="evidence" value="ECO:0007669"/>
    <property type="project" value="InterPro"/>
</dbReference>
<dbReference type="GO" id="GO:0006741">
    <property type="term" value="P:NADP+ biosynthetic process"/>
    <property type="evidence" value="ECO:0007669"/>
    <property type="project" value="TreeGrafter"/>
</dbReference>
<dbReference type="AlphaFoldDB" id="A0A0G1N4X2"/>
<dbReference type="Proteomes" id="UP000034727">
    <property type="component" value="Unassembled WGS sequence"/>
</dbReference>
<name>A0A0G1N4X2_9BACT</name>
<dbReference type="Gene3D" id="3.40.50.10330">
    <property type="entry name" value="Probable inorganic polyphosphate/atp-NAD kinase, domain 1"/>
    <property type="match status" value="1"/>
</dbReference>
<protein>
    <recommendedName>
        <fullName evidence="3">Inorganic polyphosphate/ATP-NAD kinase</fullName>
    </recommendedName>
</protein>
<dbReference type="Gene3D" id="2.60.200.30">
    <property type="entry name" value="Probable inorganic polyphosphate/atp-NAD kinase, domain 2"/>
    <property type="match status" value="1"/>
</dbReference>
<evidence type="ECO:0000313" key="1">
    <source>
        <dbReference type="EMBL" id="KKU15372.1"/>
    </source>
</evidence>
<evidence type="ECO:0008006" key="3">
    <source>
        <dbReference type="Google" id="ProtNLM"/>
    </source>
</evidence>
<dbReference type="InterPro" id="IPR016064">
    <property type="entry name" value="NAD/diacylglycerol_kinase_sf"/>
</dbReference>
<reference evidence="1 2" key="1">
    <citation type="journal article" date="2015" name="Nature">
        <title>rRNA introns, odd ribosomes, and small enigmatic genomes across a large radiation of phyla.</title>
        <authorList>
            <person name="Brown C.T."/>
            <person name="Hug L.A."/>
            <person name="Thomas B.C."/>
            <person name="Sharon I."/>
            <person name="Castelle C.J."/>
            <person name="Singh A."/>
            <person name="Wilkins M.J."/>
            <person name="Williams K.H."/>
            <person name="Banfield J.F."/>
        </authorList>
    </citation>
    <scope>NUCLEOTIDE SEQUENCE [LARGE SCALE GENOMIC DNA]</scope>
</reference>
<organism evidence="1 2">
    <name type="scientific">Candidatus Jorgensenbacteria bacterium GW2011_GWA2_45_9</name>
    <dbReference type="NCBI Taxonomy" id="1618663"/>
    <lineage>
        <taxon>Bacteria</taxon>
        <taxon>Candidatus Joergenseniibacteriota</taxon>
    </lineage>
</organism>
<dbReference type="InterPro" id="IPR017438">
    <property type="entry name" value="ATP-NAD_kinase_N"/>
</dbReference>
<dbReference type="GO" id="GO:0019674">
    <property type="term" value="P:NAD+ metabolic process"/>
    <property type="evidence" value="ECO:0007669"/>
    <property type="project" value="InterPro"/>
</dbReference>
<gene>
    <name evidence="1" type="ORF">UX22_C0009G0004</name>
</gene>
<evidence type="ECO:0000313" key="2">
    <source>
        <dbReference type="Proteomes" id="UP000034727"/>
    </source>
</evidence>
<sequence length="227" mass="24729">MKVALVDTVKKKEGEKLLSAAGFSIVSCNPDMVVSYGGDGTIMRAEQKFPGVPILPLRASMVCKLCPDISNEEILSRVKNGKFAVSEMWKIQASTKGVTLDGMNDVIVHNADPRHAIRYTVFVNNKPMGGEIIGDGMVIATPFGSTGYYRSITDSYFEVGIGVAFNNSTEQSDHIVLDENSVIGISVLRGPAIVYVDNRKETIFLGENDIVEIRKSDKIARVVVLLD</sequence>
<dbReference type="PANTHER" id="PTHR20275">
    <property type="entry name" value="NAD KINASE"/>
    <property type="match status" value="1"/>
</dbReference>
<dbReference type="SUPFAM" id="SSF111331">
    <property type="entry name" value="NAD kinase/diacylglycerol kinase-like"/>
    <property type="match status" value="1"/>
</dbReference>
<comment type="caution">
    <text evidence="1">The sequence shown here is derived from an EMBL/GenBank/DDBJ whole genome shotgun (WGS) entry which is preliminary data.</text>
</comment>